<proteinExistence type="predicted"/>
<evidence type="ECO:0000256" key="2">
    <source>
        <dbReference type="SAM" id="Phobius"/>
    </source>
</evidence>
<protein>
    <recommendedName>
        <fullName evidence="5">Small hydrophobic protein</fullName>
    </recommendedName>
</protein>
<dbReference type="RefSeq" id="WP_049651771.1">
    <property type="nucleotide sequence ID" value="NZ_QVIG01000001.1"/>
</dbReference>
<dbReference type="EMBL" id="QVIG01000001">
    <property type="protein sequence ID" value="RGD60789.1"/>
    <property type="molecule type" value="Genomic_DNA"/>
</dbReference>
<dbReference type="InterPro" id="IPR046129">
    <property type="entry name" value="DUF6126"/>
</dbReference>
<evidence type="ECO:0008006" key="5">
    <source>
        <dbReference type="Google" id="ProtNLM"/>
    </source>
</evidence>
<dbReference type="Pfam" id="PF19621">
    <property type="entry name" value="DUF6126"/>
    <property type="match status" value="1"/>
</dbReference>
<feature type="transmembrane region" description="Helical" evidence="2">
    <location>
        <begin position="44"/>
        <end position="64"/>
    </location>
</feature>
<evidence type="ECO:0000256" key="1">
    <source>
        <dbReference type="SAM" id="MobiDB-lite"/>
    </source>
</evidence>
<name>A0A372ZY61_9ACTN</name>
<keyword evidence="2" id="KW-0812">Transmembrane</keyword>
<keyword evidence="2" id="KW-0472">Membrane</keyword>
<reference evidence="3 4" key="1">
    <citation type="submission" date="2018-08" db="EMBL/GenBank/DDBJ databases">
        <title>Diversity &amp; Physiological Properties of Lignin-Decomposing Actinobacteria from Soil.</title>
        <authorList>
            <person name="Roh S.G."/>
            <person name="Kim S.B."/>
        </authorList>
    </citation>
    <scope>NUCLEOTIDE SEQUENCE [LARGE SCALE GENOMIC DNA]</scope>
    <source>
        <strain evidence="3 4">MMS17-GH009</strain>
    </source>
</reference>
<keyword evidence="2" id="KW-1133">Transmembrane helix</keyword>
<evidence type="ECO:0000313" key="3">
    <source>
        <dbReference type="EMBL" id="RGD60789.1"/>
    </source>
</evidence>
<accession>A0A372ZY61</accession>
<evidence type="ECO:0000313" key="4">
    <source>
        <dbReference type="Proteomes" id="UP000263377"/>
    </source>
</evidence>
<keyword evidence="4" id="KW-1185">Reference proteome</keyword>
<sequence length="69" mass="7359">MADPTTTVTPAADAENPAAGADTPAGPKTMDAGKWANKRVYHRLVLYTVGCHLFAGFIILLFQLGSRNK</sequence>
<organism evidence="3 4">
    <name type="scientific">Kitasatospora xanthocidica</name>
    <dbReference type="NCBI Taxonomy" id="83382"/>
    <lineage>
        <taxon>Bacteria</taxon>
        <taxon>Bacillati</taxon>
        <taxon>Actinomycetota</taxon>
        <taxon>Actinomycetes</taxon>
        <taxon>Kitasatosporales</taxon>
        <taxon>Streptomycetaceae</taxon>
        <taxon>Kitasatospora</taxon>
    </lineage>
</organism>
<dbReference type="AlphaFoldDB" id="A0A372ZY61"/>
<dbReference type="Proteomes" id="UP000263377">
    <property type="component" value="Unassembled WGS sequence"/>
</dbReference>
<gene>
    <name evidence="3" type="ORF">DR950_26160</name>
</gene>
<feature type="region of interest" description="Disordered" evidence="1">
    <location>
        <begin position="1"/>
        <end position="29"/>
    </location>
</feature>
<feature type="compositionally biased region" description="Low complexity" evidence="1">
    <location>
        <begin position="1"/>
        <end position="22"/>
    </location>
</feature>
<comment type="caution">
    <text evidence="3">The sequence shown here is derived from an EMBL/GenBank/DDBJ whole genome shotgun (WGS) entry which is preliminary data.</text>
</comment>